<keyword evidence="7" id="KW-0342">GTP-binding</keyword>
<evidence type="ECO:0000259" key="14">
    <source>
        <dbReference type="Pfam" id="PF13877"/>
    </source>
</evidence>
<dbReference type="KEGG" id="umr:103661637"/>
<evidence type="ECO:0000256" key="7">
    <source>
        <dbReference type="ARBA" id="ARBA00023134"/>
    </source>
</evidence>
<name>A0A8M1FLX1_URSMA</name>
<dbReference type="FunFam" id="1.25.40.10:FF:000375">
    <property type="entry name" value="Sperm associated antigen 1"/>
    <property type="match status" value="1"/>
</dbReference>
<evidence type="ECO:0000256" key="4">
    <source>
        <dbReference type="ARBA" id="ARBA00022741"/>
    </source>
</evidence>
<feature type="compositionally biased region" description="Low complexity" evidence="13">
    <location>
        <begin position="371"/>
        <end position="383"/>
    </location>
</feature>
<feature type="domain" description="RNA-polymerase II-associated protein 3-like C-terminal" evidence="14">
    <location>
        <begin position="820"/>
        <end position="912"/>
    </location>
</feature>
<dbReference type="GeneID" id="103661637"/>
<keyword evidence="6 12" id="KW-0802">TPR repeat</keyword>
<dbReference type="PANTHER" id="PTHR45984:SF3">
    <property type="entry name" value="SPERM-ASSOCIATED ANTIGEN 1"/>
    <property type="match status" value="1"/>
</dbReference>
<accession>A0A8M1FLX1</accession>
<dbReference type="InterPro" id="IPR051982">
    <property type="entry name" value="CiliaryAsmbly_MitoImport"/>
</dbReference>
<keyword evidence="3" id="KW-0677">Repeat</keyword>
<dbReference type="PROSITE" id="PS50005">
    <property type="entry name" value="TPR"/>
    <property type="match status" value="3"/>
</dbReference>
<dbReference type="GO" id="GO:0007338">
    <property type="term" value="P:single fertilization"/>
    <property type="evidence" value="ECO:0007669"/>
    <property type="project" value="UniProtKB-KW"/>
</dbReference>
<feature type="region of interest" description="Disordered" evidence="13">
    <location>
        <begin position="775"/>
        <end position="811"/>
    </location>
</feature>
<dbReference type="Proteomes" id="UP000261680">
    <property type="component" value="Unplaced"/>
</dbReference>
<evidence type="ECO:0000256" key="9">
    <source>
        <dbReference type="ARBA" id="ARBA00024190"/>
    </source>
</evidence>
<gene>
    <name evidence="16" type="primary">SPAG1</name>
</gene>
<feature type="repeat" description="TPR" evidence="12">
    <location>
        <begin position="211"/>
        <end position="244"/>
    </location>
</feature>
<dbReference type="Pfam" id="PF13181">
    <property type="entry name" value="TPR_8"/>
    <property type="match status" value="2"/>
</dbReference>
<feature type="compositionally biased region" description="Low complexity" evidence="13">
    <location>
        <begin position="424"/>
        <end position="435"/>
    </location>
</feature>
<evidence type="ECO:0000256" key="2">
    <source>
        <dbReference type="ARBA" id="ARBA00022553"/>
    </source>
</evidence>
<feature type="repeat" description="TPR" evidence="12">
    <location>
        <begin position="674"/>
        <end position="707"/>
    </location>
</feature>
<dbReference type="SUPFAM" id="SSF48452">
    <property type="entry name" value="TPR-like"/>
    <property type="match status" value="3"/>
</dbReference>
<evidence type="ECO:0000256" key="12">
    <source>
        <dbReference type="PROSITE-ProRule" id="PRU00339"/>
    </source>
</evidence>
<evidence type="ECO:0000313" key="16">
    <source>
        <dbReference type="RefSeq" id="XP_040481519.1"/>
    </source>
</evidence>
<keyword evidence="4" id="KW-0547">Nucleotide-binding</keyword>
<keyword evidence="1" id="KW-0963">Cytoplasm</keyword>
<feature type="repeat" description="TPR" evidence="12">
    <location>
        <begin position="278"/>
        <end position="311"/>
    </location>
</feature>
<dbReference type="Pfam" id="PF13877">
    <property type="entry name" value="RPAP3_C"/>
    <property type="match status" value="1"/>
</dbReference>
<evidence type="ECO:0000256" key="3">
    <source>
        <dbReference type="ARBA" id="ARBA00022737"/>
    </source>
</evidence>
<dbReference type="CTD" id="6674"/>
<sequence length="944" mass="105454">MTAKDNPSLWGFGTTKTFKIPVEHLDFKYIEKCSDVKHLEKILCVLRSGEEGYYPELTEFCEKRLKGLAPESRALRKDKPAATASSFTAEEWEKIDGDIKSWVSEIKKEENKIHCHETETFPAMDNNLPPVRGTNSRLHVTKEKYSNSRRPKKKIPRDYAEWDKFDVEKECSKIDEDYKEKAVVKNKSHLSKIETRIDTAGLTEKEKTSLATREKEKGNEAFNSGDYEEAIMYYTRSISVLPTVAAYNNRAQAELKLQNWNSAFWDCEKVLELEPGNLKALLRRATTYKHQNKLQEAIEDLNKVLNVEPDNELAKKTLLEVERDLKTDPASKTQTKGKRMVIQEVENSEDEDGKDSRRAQEDGSGDKKAAEPAGAGSAAEPRAMGNIQKKLTGKSEGGKRSERGASRRGRTPGAGVDKRGRQRAAAAVAAAAGNATRHPGSGRGAGDPAAAAAPVPAATLGPAGLKSQGNELFKSGQFAEAALRYSAAIAQLEPAGSGSADDLSILYSNRAACYLKEGNCSGCIQDCNRALELHPFSVKPLLRRAMAHETLEQYGKAYVDYKTVLQIDCRIQLANDSINRITRILMTLDGPRWREKLSPIPAVPTSAHLRAWQPVAETPPSQGGDACGRPQPGVPDEKMFKTLKEEGNQCVKDKNYKDALSKYSECLKMNNKECAIYTNRALCYLKLGQFEEAKQDCDRALQMDSGNVKAHYRRALAHKGLKDYQKSLNDLNKVLLLDSSIVEAKMELEEVTRFLNVKDNITSFNKEKERRKIEIQEVSEGQEEEPGRTSEELSTDCPASGKGDTTSGPPECYEKLPITKPNNAYEFGQIINAISMRNDQEACAHLLAITEPKDLPMLLSNKLEGDTFLLLIQSLKNNLIGKDPSLVYQHLLYLSKAERFTMMLTLISKGQKEKIEQLFDDLSDTPNKHFTLEDVRALKRKYEL</sequence>
<evidence type="ECO:0000256" key="10">
    <source>
        <dbReference type="ARBA" id="ARBA00074862"/>
    </source>
</evidence>
<dbReference type="GO" id="GO:0005829">
    <property type="term" value="C:cytosol"/>
    <property type="evidence" value="ECO:0007669"/>
    <property type="project" value="TreeGrafter"/>
</dbReference>
<reference evidence="16" key="1">
    <citation type="submission" date="2025-08" db="UniProtKB">
        <authorList>
            <consortium name="RefSeq"/>
        </authorList>
    </citation>
    <scope>IDENTIFICATION</scope>
    <source>
        <tissue evidence="16">Whole blood</tissue>
    </source>
</reference>
<protein>
    <recommendedName>
        <fullName evidence="10">Sperm-associated antigen 1</fullName>
    </recommendedName>
    <alternativeName>
        <fullName evidence="11">Infertility-related sperm protein Spag-1</fullName>
    </alternativeName>
</protein>
<dbReference type="SMART" id="SM00028">
    <property type="entry name" value="TPR"/>
    <property type="match status" value="9"/>
</dbReference>
<evidence type="ECO:0000256" key="13">
    <source>
        <dbReference type="SAM" id="MobiDB-lite"/>
    </source>
</evidence>
<evidence type="ECO:0000256" key="6">
    <source>
        <dbReference type="ARBA" id="ARBA00022803"/>
    </source>
</evidence>
<keyword evidence="15" id="KW-1185">Reference proteome</keyword>
<proteinExistence type="predicted"/>
<dbReference type="OrthoDB" id="2942533at2759"/>
<dbReference type="InterPro" id="IPR019734">
    <property type="entry name" value="TPR_rpt"/>
</dbReference>
<dbReference type="GO" id="GO:0005525">
    <property type="term" value="F:GTP binding"/>
    <property type="evidence" value="ECO:0007669"/>
    <property type="project" value="UniProtKB-KW"/>
</dbReference>
<feature type="compositionally biased region" description="Basic and acidic residues" evidence="13">
    <location>
        <begin position="354"/>
        <end position="370"/>
    </location>
</feature>
<feature type="compositionally biased region" description="Basic and acidic residues" evidence="13">
    <location>
        <begin position="396"/>
        <end position="405"/>
    </location>
</feature>
<comment type="subcellular location">
    <subcellularLocation>
        <location evidence="9">Dynein axonemal particle</location>
    </subcellularLocation>
</comment>
<evidence type="ECO:0000256" key="5">
    <source>
        <dbReference type="ARBA" id="ARBA00022801"/>
    </source>
</evidence>
<dbReference type="RefSeq" id="XP_040481519.1">
    <property type="nucleotide sequence ID" value="XM_040625585.1"/>
</dbReference>
<organism evidence="15 16">
    <name type="scientific">Ursus maritimus</name>
    <name type="common">Polar bear</name>
    <name type="synonym">Thalarctos maritimus</name>
    <dbReference type="NCBI Taxonomy" id="29073"/>
    <lineage>
        <taxon>Eukaryota</taxon>
        <taxon>Metazoa</taxon>
        <taxon>Chordata</taxon>
        <taxon>Craniata</taxon>
        <taxon>Vertebrata</taxon>
        <taxon>Euteleostomi</taxon>
        <taxon>Mammalia</taxon>
        <taxon>Eutheria</taxon>
        <taxon>Laurasiatheria</taxon>
        <taxon>Carnivora</taxon>
        <taxon>Caniformia</taxon>
        <taxon>Ursidae</taxon>
        <taxon>Ursus</taxon>
    </lineage>
</organism>
<dbReference type="Pfam" id="PF13432">
    <property type="entry name" value="TPR_16"/>
    <property type="match status" value="1"/>
</dbReference>
<keyword evidence="5" id="KW-0378">Hydrolase</keyword>
<dbReference type="InterPro" id="IPR025986">
    <property type="entry name" value="RPAP3-like_C"/>
</dbReference>
<keyword evidence="2" id="KW-0597">Phosphoprotein</keyword>
<dbReference type="FunFam" id="1.25.40.10:FF:000221">
    <property type="entry name" value="Mitochondrial import receptor subunit TOM34"/>
    <property type="match status" value="1"/>
</dbReference>
<dbReference type="PANTHER" id="PTHR45984">
    <property type="entry name" value="RNA (RNA) POLYMERASE II ASSOCIATED PROTEIN HOMOLOG"/>
    <property type="match status" value="1"/>
</dbReference>
<dbReference type="GO" id="GO:0016787">
    <property type="term" value="F:hydrolase activity"/>
    <property type="evidence" value="ECO:0007669"/>
    <property type="project" value="UniProtKB-KW"/>
</dbReference>
<evidence type="ECO:0000256" key="11">
    <source>
        <dbReference type="ARBA" id="ARBA00078759"/>
    </source>
</evidence>
<evidence type="ECO:0000313" key="15">
    <source>
        <dbReference type="Proteomes" id="UP000261680"/>
    </source>
</evidence>
<dbReference type="Gene3D" id="1.25.40.10">
    <property type="entry name" value="Tetratricopeptide repeat domain"/>
    <property type="match status" value="3"/>
</dbReference>
<evidence type="ECO:0000256" key="1">
    <source>
        <dbReference type="ARBA" id="ARBA00022490"/>
    </source>
</evidence>
<dbReference type="InterPro" id="IPR011990">
    <property type="entry name" value="TPR-like_helical_dom_sf"/>
</dbReference>
<dbReference type="GO" id="GO:0120293">
    <property type="term" value="C:dynein axonemal particle"/>
    <property type="evidence" value="ECO:0007669"/>
    <property type="project" value="UniProtKB-SubCell"/>
</dbReference>
<dbReference type="AlphaFoldDB" id="A0A8M1FLX1"/>
<feature type="region of interest" description="Disordered" evidence="13">
    <location>
        <begin position="325"/>
        <end position="453"/>
    </location>
</feature>
<keyword evidence="8" id="KW-0278">Fertilization</keyword>
<dbReference type="Pfam" id="PF00515">
    <property type="entry name" value="TPR_1"/>
    <property type="match status" value="1"/>
</dbReference>
<evidence type="ECO:0000256" key="8">
    <source>
        <dbReference type="ARBA" id="ARBA00023279"/>
    </source>
</evidence>